<feature type="repeat" description="TPR" evidence="3">
    <location>
        <begin position="203"/>
        <end position="236"/>
    </location>
</feature>
<dbReference type="Gene3D" id="1.25.40.10">
    <property type="entry name" value="Tetratricopeptide repeat domain"/>
    <property type="match status" value="2"/>
</dbReference>
<keyword evidence="5" id="KW-1185">Reference proteome</keyword>
<dbReference type="AlphaFoldDB" id="A0A562TMH8"/>
<dbReference type="PANTHER" id="PTHR44858:SF1">
    <property type="entry name" value="UDP-N-ACETYLGLUCOSAMINE--PEPTIDE N-ACETYLGLUCOSAMINYLTRANSFERASE SPINDLY-RELATED"/>
    <property type="match status" value="1"/>
</dbReference>
<dbReference type="GO" id="GO:0046813">
    <property type="term" value="P:receptor-mediated virion attachment to host cell"/>
    <property type="evidence" value="ECO:0007669"/>
    <property type="project" value="TreeGrafter"/>
</dbReference>
<evidence type="ECO:0000313" key="5">
    <source>
        <dbReference type="Proteomes" id="UP000317010"/>
    </source>
</evidence>
<dbReference type="Pfam" id="PF13414">
    <property type="entry name" value="TPR_11"/>
    <property type="match status" value="1"/>
</dbReference>
<comment type="caution">
    <text evidence="4">The sequence shown here is derived from an EMBL/GenBank/DDBJ whole genome shotgun (WGS) entry which is preliminary data.</text>
</comment>
<feature type="repeat" description="TPR" evidence="3">
    <location>
        <begin position="169"/>
        <end position="202"/>
    </location>
</feature>
<sequence length="294" mass="33927">MENTFFTKAEFNARFGKEMDSAISVYEQRSKSGMLDYSMASYDFVFISDAREKLESLGNLLRENYSYKIGEVRKGEEYWEISGDSTEFPVDESNLMYWALDLYCKGYKYDCKLDGYGAMGDPKNQTFADVETKNADYYFELAMESYNNSNLGMSIIHFSTAIKINPDDPNSWYSRAAVKDQLHTWKAARRDYDRAIELAPDFVSAIVNRAANKDEAGEYQEAIGDYSKAIELDAENEMAYFNRGNSKFNINDKKGACEDWNKAKELGAAYAQERIDKHCNDEIPLKKTKRFFNW</sequence>
<dbReference type="PROSITE" id="PS50005">
    <property type="entry name" value="TPR"/>
    <property type="match status" value="2"/>
</dbReference>
<dbReference type="SMART" id="SM00028">
    <property type="entry name" value="TPR"/>
    <property type="match status" value="4"/>
</dbReference>
<dbReference type="RefSeq" id="WP_144916324.1">
    <property type="nucleotide sequence ID" value="NZ_VLLI01000018.1"/>
</dbReference>
<protein>
    <submittedName>
        <fullName evidence="4">TPR repeat protein</fullName>
    </submittedName>
</protein>
<organism evidence="4 5">
    <name type="scientific">Mucilaginibacter frigoritolerans</name>
    <dbReference type="NCBI Taxonomy" id="652788"/>
    <lineage>
        <taxon>Bacteria</taxon>
        <taxon>Pseudomonadati</taxon>
        <taxon>Bacteroidota</taxon>
        <taxon>Sphingobacteriia</taxon>
        <taxon>Sphingobacteriales</taxon>
        <taxon>Sphingobacteriaceae</taxon>
        <taxon>Mucilaginibacter</taxon>
    </lineage>
</organism>
<dbReference type="InterPro" id="IPR050498">
    <property type="entry name" value="Ycf3"/>
</dbReference>
<dbReference type="OrthoDB" id="9811837at2"/>
<accession>A0A562TMH8</accession>
<evidence type="ECO:0000256" key="3">
    <source>
        <dbReference type="PROSITE-ProRule" id="PRU00339"/>
    </source>
</evidence>
<keyword evidence="2 3" id="KW-0802">TPR repeat</keyword>
<evidence type="ECO:0000256" key="2">
    <source>
        <dbReference type="ARBA" id="ARBA00022803"/>
    </source>
</evidence>
<dbReference type="PANTHER" id="PTHR44858">
    <property type="entry name" value="TETRATRICOPEPTIDE REPEAT PROTEIN 6"/>
    <property type="match status" value="1"/>
</dbReference>
<proteinExistence type="predicted"/>
<dbReference type="SUPFAM" id="SSF48452">
    <property type="entry name" value="TPR-like"/>
    <property type="match status" value="1"/>
</dbReference>
<evidence type="ECO:0000313" key="4">
    <source>
        <dbReference type="EMBL" id="TWI94779.1"/>
    </source>
</evidence>
<keyword evidence="1" id="KW-0677">Repeat</keyword>
<dbReference type="GO" id="GO:0009279">
    <property type="term" value="C:cell outer membrane"/>
    <property type="evidence" value="ECO:0007669"/>
    <property type="project" value="TreeGrafter"/>
</dbReference>
<gene>
    <name evidence="4" type="ORF">JN11_04560</name>
</gene>
<dbReference type="EMBL" id="VLLI01000018">
    <property type="protein sequence ID" value="TWI94779.1"/>
    <property type="molecule type" value="Genomic_DNA"/>
</dbReference>
<dbReference type="InterPro" id="IPR011990">
    <property type="entry name" value="TPR-like_helical_dom_sf"/>
</dbReference>
<dbReference type="Proteomes" id="UP000317010">
    <property type="component" value="Unassembled WGS sequence"/>
</dbReference>
<dbReference type="InterPro" id="IPR019734">
    <property type="entry name" value="TPR_rpt"/>
</dbReference>
<reference evidence="4 5" key="1">
    <citation type="submission" date="2019-07" db="EMBL/GenBank/DDBJ databases">
        <title>Genomic Encyclopedia of Archaeal and Bacterial Type Strains, Phase II (KMG-II): from individual species to whole genera.</title>
        <authorList>
            <person name="Goeker M."/>
        </authorList>
    </citation>
    <scope>NUCLEOTIDE SEQUENCE [LARGE SCALE GENOMIC DNA]</scope>
    <source>
        <strain evidence="4 5">ATCC BAA-1854</strain>
    </source>
</reference>
<name>A0A562TMH8_9SPHI</name>
<evidence type="ECO:0000256" key="1">
    <source>
        <dbReference type="ARBA" id="ARBA00022737"/>
    </source>
</evidence>